<dbReference type="OrthoDB" id="2162143at2759"/>
<keyword evidence="1" id="KW-1185">Reference proteome</keyword>
<proteinExistence type="predicted"/>
<accession>A0A8B7VGA0</accession>
<dbReference type="Proteomes" id="UP001732720">
    <property type="component" value="Chromosome 7"/>
</dbReference>
<dbReference type="KEGG" id="ccan:109693657"/>
<protein>
    <submittedName>
        <fullName evidence="2">Protein CC2D2B homolog</fullName>
    </submittedName>
</protein>
<gene>
    <name evidence="2" type="primary">LOC109693657</name>
</gene>
<dbReference type="AlphaFoldDB" id="A0A8B7VGA0"/>
<dbReference type="GeneID" id="109693657"/>
<organism evidence="2">
    <name type="scientific">Castor canadensis</name>
    <name type="common">American beaver</name>
    <dbReference type="NCBI Taxonomy" id="51338"/>
    <lineage>
        <taxon>Eukaryota</taxon>
        <taxon>Metazoa</taxon>
        <taxon>Chordata</taxon>
        <taxon>Craniata</taxon>
        <taxon>Vertebrata</taxon>
        <taxon>Euteleostomi</taxon>
        <taxon>Mammalia</taxon>
        <taxon>Eutheria</taxon>
        <taxon>Euarchontoglires</taxon>
        <taxon>Glires</taxon>
        <taxon>Rodentia</taxon>
        <taxon>Castorimorpha</taxon>
        <taxon>Castoridae</taxon>
        <taxon>Castor</taxon>
    </lineage>
</organism>
<name>A0A8B7VGA0_CASCN</name>
<reference evidence="2" key="1">
    <citation type="submission" date="2025-08" db="UniProtKB">
        <authorList>
            <consortium name="RefSeq"/>
        </authorList>
    </citation>
    <scope>IDENTIFICATION</scope>
</reference>
<dbReference type="RefSeq" id="XP_020030673.2">
    <property type="nucleotide sequence ID" value="XM_020175084.2"/>
</dbReference>
<evidence type="ECO:0000313" key="2">
    <source>
        <dbReference type="RefSeq" id="XP_020030673.2"/>
    </source>
</evidence>
<dbReference type="InterPro" id="IPR041510">
    <property type="entry name" value="DUF5523"/>
</dbReference>
<evidence type="ECO:0000313" key="1">
    <source>
        <dbReference type="Proteomes" id="UP001732720"/>
    </source>
</evidence>
<dbReference type="Pfam" id="PF17661">
    <property type="entry name" value="DUF5523"/>
    <property type="match status" value="1"/>
</dbReference>
<sequence>MAPLEKGLCRLRWHKPIILATESGNQRAIMKSVSKTKEDIFKKVSEEINNVVDKHVSKAENVFIAILNTNLPLFNPQTEVLLDKGLSFFILSGEEGSALSQSSEQRSVNNSHSKHFSLGDNLQNVAEGPDEDFMEVIFTDLLEIKAAECEDDQEQIKTQQANIFVPSSSPGNILFLL</sequence>